<dbReference type="EC" id="6.3.1.2" evidence="5"/>
<dbReference type="HOGENOM" id="CLU_024307_0_0_9"/>
<dbReference type="GO" id="GO:0004356">
    <property type="term" value="F:glutamine synthetase activity"/>
    <property type="evidence" value="ECO:0007669"/>
    <property type="project" value="UniProtKB-EC"/>
</dbReference>
<dbReference type="KEGG" id="ccel:CCDG5_0285"/>
<evidence type="ECO:0000313" key="6">
    <source>
        <dbReference type="Proteomes" id="UP000032431"/>
    </source>
</evidence>
<name>A0A078KLW8_9FIRM</name>
<dbReference type="InterPro" id="IPR014746">
    <property type="entry name" value="Gln_synth/guanido_kin_cat_dom"/>
</dbReference>
<dbReference type="Pfam" id="PF18318">
    <property type="entry name" value="Gln-synt_C-ter"/>
    <property type="match status" value="1"/>
</dbReference>
<evidence type="ECO:0000259" key="3">
    <source>
        <dbReference type="PROSITE" id="PS51986"/>
    </source>
</evidence>
<dbReference type="AlphaFoldDB" id="A0A078KLW8"/>
<dbReference type="PANTHER" id="PTHR42974">
    <property type="entry name" value="GLUTAMINE SYNTHETASE"/>
    <property type="match status" value="1"/>
</dbReference>
<evidence type="ECO:0000259" key="4">
    <source>
        <dbReference type="PROSITE" id="PS51987"/>
    </source>
</evidence>
<dbReference type="Pfam" id="PF00120">
    <property type="entry name" value="Gln-synt_C"/>
    <property type="match status" value="1"/>
</dbReference>
<proteinExistence type="inferred from homology"/>
<dbReference type="SUPFAM" id="SSF55931">
    <property type="entry name" value="Glutamine synthetase/guanido kinase"/>
    <property type="match status" value="1"/>
</dbReference>
<sequence length="699" mass="77084">MEDEKDMCPASIFGSNVFNDSVMKTRLPKVTYKSLKKTIEQGLPIEPSIADVVANAMKDWAIEKGATHFTHWFQPMTGITAEKHDAFISPTNDGKVIMEFSGKELIKGESDASSFPSGGLRATFEARGYTAWDCTSPAFVKDGTLYIPTVFISYTGEALDKKAPLLRSAEALSNAALRILKLFGNTSANHVTATVGPEQEYFLVDRGLYNKRLDLMLAGRTLFGAKPPKGQELDDQYYARLRMRVSEFMHDLDYELWRLGISAKTKHNEVAPAQHELALIFDSANVATDHNQVVMETMRRIAKKHGLACLLHEKPFDGVNGSGKHINWSLSTDEGQNLFDPGKTPRQNAQFLLFLSAVIAAVDDYADLLRMTVASAGNDHRLGANEAPPAIISIFVGEELSAILESIETGKPYEGIERKTIDIGVTSLPNLPKDSTDRNRTSPFAFTGNKFEFRMAGSSQSVASPCYILNATVADTLSRFADRLEKADDFMSEVRAIVKETIKKHKRIIFNGNNYSEEWVAEAARRGLPNITNTVDAIEVLKEPKNIDVLARTGVMSKAELDSRYEIHLENYSKIINIEALTMIQMANRELIPAALTFLNQLAALNANLKSAGAKSKAASDLLTKVSGLVDDFEAYTIALKDAVEAASAIDNPKESAVAYRDKVIPAMANVRAVADELEMLVPENIWPIPTYADLLFRV</sequence>
<organism evidence="5 6">
    <name type="scientific">[Clostridium] cellulosi</name>
    <dbReference type="NCBI Taxonomy" id="29343"/>
    <lineage>
        <taxon>Bacteria</taxon>
        <taxon>Bacillati</taxon>
        <taxon>Bacillota</taxon>
        <taxon>Clostridia</taxon>
        <taxon>Eubacteriales</taxon>
        <taxon>Oscillospiraceae</taxon>
        <taxon>Oscillospiraceae incertae sedis</taxon>
    </lineage>
</organism>
<dbReference type="InterPro" id="IPR022147">
    <property type="entry name" value="GSIII_N"/>
</dbReference>
<dbReference type="Proteomes" id="UP000032431">
    <property type="component" value="Chromosome I"/>
</dbReference>
<dbReference type="PANTHER" id="PTHR42974:SF1">
    <property type="entry name" value="TYPE-3 GLUTAMINE SYNTHETASE"/>
    <property type="match status" value="1"/>
</dbReference>
<dbReference type="OrthoDB" id="9807095at2"/>
<keyword evidence="5" id="KW-0436">Ligase</keyword>
<evidence type="ECO:0000313" key="5">
    <source>
        <dbReference type="EMBL" id="CDZ23428.1"/>
    </source>
</evidence>
<protein>
    <submittedName>
        <fullName evidence="5">Type-3 glutamine synthetase</fullName>
        <ecNumber evidence="5">6.3.1.2</ecNumber>
    </submittedName>
</protein>
<gene>
    <name evidence="5" type="primary">glnA3-1</name>
    <name evidence="5" type="ORF">CCDG5_0285</name>
</gene>
<dbReference type="Gene3D" id="1.20.120.1560">
    <property type="match status" value="1"/>
</dbReference>
<feature type="domain" description="GS catalytic" evidence="4">
    <location>
        <begin position="161"/>
        <end position="591"/>
    </location>
</feature>
<dbReference type="SMART" id="SM01230">
    <property type="entry name" value="Gln-synt_C"/>
    <property type="match status" value="1"/>
</dbReference>
<comment type="similarity">
    <text evidence="1 2">Belongs to the glutamine synthetase family.</text>
</comment>
<accession>A0A078KLW8</accession>
<dbReference type="InterPro" id="IPR008147">
    <property type="entry name" value="Gln_synt_N"/>
</dbReference>
<dbReference type="InterPro" id="IPR008146">
    <property type="entry name" value="Gln_synth_cat_dom"/>
</dbReference>
<dbReference type="PROSITE" id="PS00181">
    <property type="entry name" value="GLNA_ATP"/>
    <property type="match status" value="1"/>
</dbReference>
<dbReference type="PATRIC" id="fig|29343.3.peg.297"/>
<evidence type="ECO:0000256" key="1">
    <source>
        <dbReference type="PROSITE-ProRule" id="PRU01330"/>
    </source>
</evidence>
<reference evidence="6" key="1">
    <citation type="submission" date="2014-07" db="EMBL/GenBank/DDBJ databases">
        <authorList>
            <person name="Wibberg D."/>
        </authorList>
    </citation>
    <scope>NUCLEOTIDE SEQUENCE [LARGE SCALE GENOMIC DNA]</scope>
    <source>
        <strain evidence="6">DG5</strain>
    </source>
</reference>
<dbReference type="PROSITE" id="PS51986">
    <property type="entry name" value="GS_BETA_GRASP"/>
    <property type="match status" value="1"/>
</dbReference>
<dbReference type="STRING" id="29343.CCDG5_0285"/>
<dbReference type="GO" id="GO:0006542">
    <property type="term" value="P:glutamine biosynthetic process"/>
    <property type="evidence" value="ECO:0007669"/>
    <property type="project" value="InterPro"/>
</dbReference>
<dbReference type="InterPro" id="IPR040577">
    <property type="entry name" value="Gln-synt_C"/>
</dbReference>
<dbReference type="InterPro" id="IPR052725">
    <property type="entry name" value="GS_Type-3"/>
</dbReference>
<dbReference type="PROSITE" id="PS51987">
    <property type="entry name" value="GS_CATALYTIC"/>
    <property type="match status" value="1"/>
</dbReference>
<keyword evidence="6" id="KW-1185">Reference proteome</keyword>
<dbReference type="Gene3D" id="3.30.590.10">
    <property type="entry name" value="Glutamine synthetase/guanido kinase, catalytic domain"/>
    <property type="match status" value="1"/>
</dbReference>
<dbReference type="Pfam" id="PF12437">
    <property type="entry name" value="GSIII_N"/>
    <property type="match status" value="1"/>
</dbReference>
<dbReference type="EMBL" id="LM995447">
    <property type="protein sequence ID" value="CDZ23428.1"/>
    <property type="molecule type" value="Genomic_DNA"/>
</dbReference>
<dbReference type="InterPro" id="IPR027303">
    <property type="entry name" value="Gln_synth_gly_rich_site"/>
</dbReference>
<evidence type="ECO:0000256" key="2">
    <source>
        <dbReference type="RuleBase" id="RU000384"/>
    </source>
</evidence>
<feature type="domain" description="GS beta-grasp" evidence="3">
    <location>
        <begin position="67"/>
        <end position="156"/>
    </location>
</feature>